<dbReference type="OrthoDB" id="6435638at2759"/>
<evidence type="ECO:0000313" key="4">
    <source>
        <dbReference type="WBParaSite" id="EVEC_0001371101-mRNA-1"/>
    </source>
</evidence>
<dbReference type="EMBL" id="UXUI01017584">
    <property type="protein sequence ID" value="VDD98084.1"/>
    <property type="molecule type" value="Genomic_DNA"/>
</dbReference>
<sequence>MRYNEYVSRSCMFENANMTVSPECEATAEQSIFQFFNDYGKILSFLEHVYNFIHIISAYLLPYLIEMLCYAWILVLMKRVNKEKNAEKSQLRLLDCFCFTSTKSSSTCSSLDNPTEMSSIMRARTSDENLATEKSLHPSVGTKSLSNGFYAPVSVNFESGGSLIMAKNAEKRPAWKSTVAVARRKTRRK</sequence>
<proteinExistence type="predicted"/>
<keyword evidence="1" id="KW-0472">Membrane</keyword>
<dbReference type="AlphaFoldDB" id="A0A0N4VRN9"/>
<keyword evidence="3" id="KW-1185">Reference proteome</keyword>
<accession>A0A0N4VRN9</accession>
<dbReference type="WBParaSite" id="EVEC_0001371101-mRNA-1">
    <property type="protein sequence ID" value="EVEC_0001371101-mRNA-1"/>
    <property type="gene ID" value="EVEC_0001371101"/>
</dbReference>
<dbReference type="STRING" id="51028.A0A0N4VRN9"/>
<organism evidence="4">
    <name type="scientific">Enterobius vermicularis</name>
    <name type="common">Human pinworm</name>
    <dbReference type="NCBI Taxonomy" id="51028"/>
    <lineage>
        <taxon>Eukaryota</taxon>
        <taxon>Metazoa</taxon>
        <taxon>Ecdysozoa</taxon>
        <taxon>Nematoda</taxon>
        <taxon>Chromadorea</taxon>
        <taxon>Rhabditida</taxon>
        <taxon>Spirurina</taxon>
        <taxon>Oxyuridomorpha</taxon>
        <taxon>Oxyuroidea</taxon>
        <taxon>Oxyuridae</taxon>
        <taxon>Enterobius</taxon>
    </lineage>
</organism>
<evidence type="ECO:0000313" key="2">
    <source>
        <dbReference type="EMBL" id="VDD98084.1"/>
    </source>
</evidence>
<evidence type="ECO:0000313" key="3">
    <source>
        <dbReference type="Proteomes" id="UP000274131"/>
    </source>
</evidence>
<protein>
    <submittedName>
        <fullName evidence="4">G_PROTEIN_RECEP_F1_2 domain-containing protein</fullName>
    </submittedName>
</protein>
<keyword evidence="1" id="KW-1133">Transmembrane helix</keyword>
<reference evidence="2 3" key="2">
    <citation type="submission" date="2018-10" db="EMBL/GenBank/DDBJ databases">
        <authorList>
            <consortium name="Pathogen Informatics"/>
        </authorList>
    </citation>
    <scope>NUCLEOTIDE SEQUENCE [LARGE SCALE GENOMIC DNA]</scope>
</reference>
<name>A0A0N4VRN9_ENTVE</name>
<dbReference type="Proteomes" id="UP000274131">
    <property type="component" value="Unassembled WGS sequence"/>
</dbReference>
<reference evidence="4" key="1">
    <citation type="submission" date="2017-02" db="UniProtKB">
        <authorList>
            <consortium name="WormBaseParasite"/>
        </authorList>
    </citation>
    <scope>IDENTIFICATION</scope>
</reference>
<feature type="transmembrane region" description="Helical" evidence="1">
    <location>
        <begin position="52"/>
        <end position="75"/>
    </location>
</feature>
<evidence type="ECO:0000256" key="1">
    <source>
        <dbReference type="SAM" id="Phobius"/>
    </source>
</evidence>
<gene>
    <name evidence="2" type="ORF">EVEC_LOCUS12835</name>
</gene>
<keyword evidence="1" id="KW-0812">Transmembrane</keyword>